<evidence type="ECO:0000256" key="8">
    <source>
        <dbReference type="PROSITE-ProRule" id="PRU01193"/>
    </source>
</evidence>
<evidence type="ECO:0008006" key="14">
    <source>
        <dbReference type="Google" id="ProtNLM"/>
    </source>
</evidence>
<evidence type="ECO:0000256" key="1">
    <source>
        <dbReference type="ARBA" id="ARBA00004141"/>
    </source>
</evidence>
<dbReference type="InterPro" id="IPR046342">
    <property type="entry name" value="CBS_dom_sf"/>
</dbReference>
<dbReference type="InterPro" id="IPR002550">
    <property type="entry name" value="CNNM"/>
</dbReference>
<dbReference type="InterPro" id="IPR000644">
    <property type="entry name" value="CBS_dom"/>
</dbReference>
<dbReference type="PROSITE" id="PS51371">
    <property type="entry name" value="CBS"/>
    <property type="match status" value="1"/>
</dbReference>
<evidence type="ECO:0000256" key="9">
    <source>
        <dbReference type="SAM" id="Phobius"/>
    </source>
</evidence>
<keyword evidence="2 8" id="KW-0812">Transmembrane</keyword>
<reference evidence="13" key="1">
    <citation type="submission" date="2017-01" db="EMBL/GenBank/DDBJ databases">
        <title>Novel pathways for hydrocarbon cycling and metabolic interdependencies in hydrothermal sediment communities.</title>
        <authorList>
            <person name="Dombrowski N."/>
            <person name="Seitz K."/>
            <person name="Teske A."/>
            <person name="Baker B."/>
        </authorList>
    </citation>
    <scope>NUCLEOTIDE SEQUENCE [LARGE SCALE GENOMIC DNA]</scope>
</reference>
<evidence type="ECO:0000256" key="6">
    <source>
        <dbReference type="ARBA" id="ARBA00023136"/>
    </source>
</evidence>
<dbReference type="PANTHER" id="PTHR22777:SF17">
    <property type="entry name" value="UPF0053 PROTEIN SLL0260"/>
    <property type="match status" value="1"/>
</dbReference>
<evidence type="ECO:0000313" key="13">
    <source>
        <dbReference type="Proteomes" id="UP000191663"/>
    </source>
</evidence>
<dbReference type="SUPFAM" id="SSF54631">
    <property type="entry name" value="CBS-domain pair"/>
    <property type="match status" value="1"/>
</dbReference>
<feature type="domain" description="CNNM transmembrane" evidence="11">
    <location>
        <begin position="1"/>
        <end position="179"/>
    </location>
</feature>
<dbReference type="Gene3D" id="3.10.580.10">
    <property type="entry name" value="CBS-domain"/>
    <property type="match status" value="1"/>
</dbReference>
<gene>
    <name evidence="12" type="ORF">BXT86_02285</name>
</gene>
<organism evidence="12 13">
    <name type="scientific">candidate division WOR-3 bacterium 4484_100</name>
    <dbReference type="NCBI Taxonomy" id="1936077"/>
    <lineage>
        <taxon>Bacteria</taxon>
        <taxon>Bacteria division WOR-3</taxon>
    </lineage>
</organism>
<keyword evidence="5 7" id="KW-0129">CBS domain</keyword>
<dbReference type="GO" id="GO:0005886">
    <property type="term" value="C:plasma membrane"/>
    <property type="evidence" value="ECO:0007669"/>
    <property type="project" value="TreeGrafter"/>
</dbReference>
<dbReference type="PANTHER" id="PTHR22777">
    <property type="entry name" value="HEMOLYSIN-RELATED"/>
    <property type="match status" value="1"/>
</dbReference>
<accession>A0A1V4QGV4</accession>
<protein>
    <recommendedName>
        <fullName evidence="14">CNNM transmembrane domain-containing protein</fullName>
    </recommendedName>
</protein>
<dbReference type="Pfam" id="PF01595">
    <property type="entry name" value="CNNM"/>
    <property type="match status" value="1"/>
</dbReference>
<comment type="caution">
    <text evidence="12">The sequence shown here is derived from an EMBL/GenBank/DDBJ whole genome shotgun (WGS) entry which is preliminary data.</text>
</comment>
<proteinExistence type="predicted"/>
<dbReference type="EMBL" id="MUKB01000028">
    <property type="protein sequence ID" value="OPX18227.1"/>
    <property type="molecule type" value="Genomic_DNA"/>
</dbReference>
<dbReference type="Pfam" id="PF00571">
    <property type="entry name" value="CBS"/>
    <property type="match status" value="1"/>
</dbReference>
<sequence>MIIFLIIPLILILCQGIFTASETGLVSIERIKVMRAKRQRKKWAVIINNFLNRPEQFFSTILVSENFILVIASTLFAHFFIENFGGSGVVISTITLSVFSLFFGQFIPKSIALSQPYATMNILAPIIYYIEIALYPIVYLYAGLANIISSVFVREKKVVSIRRLDIVYAMSEYEKEASTLASRLFEFSRRRISEVMIPIRAAFVCKLGNESVCVKKPGRRLYTRIPVYKGRRSNIVGIFNIKDYFYTNKVKLRKPLFVSGDERCMTIFKIMKAQGEHMAVVKNKKGQVIGIVTLEDLFEELVGEIRDER</sequence>
<dbReference type="Proteomes" id="UP000191663">
    <property type="component" value="Unassembled WGS sequence"/>
</dbReference>
<feature type="transmembrane region" description="Helical" evidence="9">
    <location>
        <begin position="57"/>
        <end position="81"/>
    </location>
</feature>
<name>A0A1V4QGV4_UNCW3</name>
<feature type="transmembrane region" description="Helical" evidence="9">
    <location>
        <begin position="88"/>
        <end position="107"/>
    </location>
</feature>
<keyword evidence="4 8" id="KW-1133">Transmembrane helix</keyword>
<keyword evidence="6 8" id="KW-0472">Membrane</keyword>
<feature type="transmembrane region" description="Helical" evidence="9">
    <location>
        <begin position="127"/>
        <end position="153"/>
    </location>
</feature>
<comment type="subcellular location">
    <subcellularLocation>
        <location evidence="1">Membrane</location>
        <topology evidence="1">Multi-pass membrane protein</topology>
    </subcellularLocation>
</comment>
<evidence type="ECO:0000256" key="2">
    <source>
        <dbReference type="ARBA" id="ARBA00022692"/>
    </source>
</evidence>
<evidence type="ECO:0000313" key="12">
    <source>
        <dbReference type="EMBL" id="OPX18227.1"/>
    </source>
</evidence>
<evidence type="ECO:0000256" key="4">
    <source>
        <dbReference type="ARBA" id="ARBA00022989"/>
    </source>
</evidence>
<evidence type="ECO:0000256" key="7">
    <source>
        <dbReference type="PROSITE-ProRule" id="PRU00703"/>
    </source>
</evidence>
<dbReference type="PROSITE" id="PS51846">
    <property type="entry name" value="CNNM"/>
    <property type="match status" value="1"/>
</dbReference>
<feature type="domain" description="CBS" evidence="10">
    <location>
        <begin position="251"/>
        <end position="308"/>
    </location>
</feature>
<evidence type="ECO:0000259" key="10">
    <source>
        <dbReference type="PROSITE" id="PS51371"/>
    </source>
</evidence>
<evidence type="ECO:0000256" key="3">
    <source>
        <dbReference type="ARBA" id="ARBA00022737"/>
    </source>
</evidence>
<dbReference type="AlphaFoldDB" id="A0A1V4QGV4"/>
<dbReference type="CDD" id="cd04590">
    <property type="entry name" value="CBS_pair_CorC_HlyC_assoc"/>
    <property type="match status" value="1"/>
</dbReference>
<evidence type="ECO:0000259" key="11">
    <source>
        <dbReference type="PROSITE" id="PS51846"/>
    </source>
</evidence>
<dbReference type="InterPro" id="IPR044751">
    <property type="entry name" value="Ion_transp-like_CBS"/>
</dbReference>
<keyword evidence="3" id="KW-0677">Repeat</keyword>
<evidence type="ECO:0000256" key="5">
    <source>
        <dbReference type="ARBA" id="ARBA00023122"/>
    </source>
</evidence>